<dbReference type="NCBIfam" id="TIGR02976">
    <property type="entry name" value="phageshock_pspB"/>
    <property type="match status" value="1"/>
</dbReference>
<sequence length="87" mass="10401">MELYELLFVPTILFMVIVAPIWIVLHYRSLNRSSRSLNEEDRENVEQILVTVDRLTERIQALESILDSDHGDWRDQEQQETTRRRSS</sequence>
<organism evidence="3 4">
    <name type="scientific">Congregibacter litoralis KT71</name>
    <dbReference type="NCBI Taxonomy" id="314285"/>
    <lineage>
        <taxon>Bacteria</taxon>
        <taxon>Pseudomonadati</taxon>
        <taxon>Pseudomonadota</taxon>
        <taxon>Gammaproteobacteria</taxon>
        <taxon>Cellvibrionales</taxon>
        <taxon>Halieaceae</taxon>
        <taxon>Congregibacter</taxon>
    </lineage>
</organism>
<protein>
    <submittedName>
        <fullName evidence="3">Phage shock protein B</fullName>
    </submittedName>
</protein>
<dbReference type="STRING" id="314285.KT71_16731"/>
<dbReference type="Proteomes" id="UP000019205">
    <property type="component" value="Chromosome"/>
</dbReference>
<reference evidence="3 4" key="2">
    <citation type="journal article" date="2009" name="PLoS ONE">
        <title>The photosynthetic apparatus and its regulation in the aerobic gammaproteobacterium Congregibacter litoralis gen. nov., sp. nov.</title>
        <authorList>
            <person name="Spring S."/>
            <person name="Lunsdorf H."/>
            <person name="Fuchs B.M."/>
            <person name="Tindall B.J."/>
        </authorList>
    </citation>
    <scope>NUCLEOTIDE SEQUENCE [LARGE SCALE GENOMIC DNA]</scope>
    <source>
        <strain evidence="3">KT71</strain>
    </source>
</reference>
<dbReference type="RefSeq" id="WP_023659492.1">
    <property type="nucleotide sequence ID" value="NZ_CM002299.1"/>
</dbReference>
<dbReference type="GO" id="GO:0009271">
    <property type="term" value="P:phage shock"/>
    <property type="evidence" value="ECO:0007669"/>
    <property type="project" value="InterPro"/>
</dbReference>
<dbReference type="AlphaFoldDB" id="A4A3R1"/>
<dbReference type="NCBIfam" id="NF006993">
    <property type="entry name" value="PRK09458.1"/>
    <property type="match status" value="1"/>
</dbReference>
<proteinExistence type="predicted"/>
<evidence type="ECO:0000313" key="4">
    <source>
        <dbReference type="Proteomes" id="UP000019205"/>
    </source>
</evidence>
<feature type="coiled-coil region" evidence="1">
    <location>
        <begin position="38"/>
        <end position="65"/>
    </location>
</feature>
<evidence type="ECO:0000256" key="2">
    <source>
        <dbReference type="SAM" id="Phobius"/>
    </source>
</evidence>
<gene>
    <name evidence="3" type="ORF">KT71_16731</name>
</gene>
<dbReference type="HOGENOM" id="CLU_178570_0_0_6"/>
<evidence type="ECO:0000313" key="3">
    <source>
        <dbReference type="EMBL" id="EAQ99334.2"/>
    </source>
</evidence>
<keyword evidence="1" id="KW-0175">Coiled coil</keyword>
<keyword evidence="2" id="KW-0472">Membrane</keyword>
<dbReference type="eggNOG" id="ENOG5032YI2">
    <property type="taxonomic scope" value="Bacteria"/>
</dbReference>
<reference evidence="3 4" key="1">
    <citation type="journal article" date="2007" name="Proc. Natl. Acad. Sci. U.S.A.">
        <title>Characterization of a marine gammaproteobacterium capable of aerobic anoxygenic photosynthesis.</title>
        <authorList>
            <person name="Fuchs B.M."/>
            <person name="Spring S."/>
            <person name="Teeling H."/>
            <person name="Quast C."/>
            <person name="Wulf J."/>
            <person name="Schattenhofer M."/>
            <person name="Yan S."/>
            <person name="Ferriera S."/>
            <person name="Johnson J."/>
            <person name="Glockner F.O."/>
            <person name="Amann R."/>
        </authorList>
    </citation>
    <scope>NUCLEOTIDE SEQUENCE [LARGE SCALE GENOMIC DNA]</scope>
    <source>
        <strain evidence="3">KT71</strain>
    </source>
</reference>
<keyword evidence="2" id="KW-0812">Transmembrane</keyword>
<evidence type="ECO:0000256" key="1">
    <source>
        <dbReference type="SAM" id="Coils"/>
    </source>
</evidence>
<keyword evidence="4" id="KW-1185">Reference proteome</keyword>
<keyword evidence="2" id="KW-1133">Transmembrane helix</keyword>
<name>A4A3R1_9GAMM</name>
<dbReference type="InterPro" id="IPR009554">
    <property type="entry name" value="Phageshock_PspB"/>
</dbReference>
<dbReference type="EMBL" id="AAOA02000001">
    <property type="protein sequence ID" value="EAQ99334.2"/>
    <property type="molecule type" value="Genomic_DNA"/>
</dbReference>
<dbReference type="GO" id="GO:0006355">
    <property type="term" value="P:regulation of DNA-templated transcription"/>
    <property type="evidence" value="ECO:0007669"/>
    <property type="project" value="InterPro"/>
</dbReference>
<comment type="caution">
    <text evidence="3">The sequence shown here is derived from an EMBL/GenBank/DDBJ whole genome shotgun (WGS) entry which is preliminary data.</text>
</comment>
<dbReference type="Pfam" id="PF06667">
    <property type="entry name" value="PspB"/>
    <property type="match status" value="1"/>
</dbReference>
<feature type="transmembrane region" description="Helical" evidence="2">
    <location>
        <begin position="6"/>
        <end position="25"/>
    </location>
</feature>
<dbReference type="OrthoDB" id="6198106at2"/>
<accession>A4A3R1</accession>